<feature type="transmembrane region" description="Helical" evidence="5">
    <location>
        <begin position="60"/>
        <end position="82"/>
    </location>
</feature>
<accession>A0A836GKC3</accession>
<keyword evidence="3 5" id="KW-1133">Transmembrane helix</keyword>
<feature type="transmembrane region" description="Helical" evidence="5">
    <location>
        <begin position="131"/>
        <end position="155"/>
    </location>
</feature>
<evidence type="ECO:0000256" key="1">
    <source>
        <dbReference type="ARBA" id="ARBA00004141"/>
    </source>
</evidence>
<evidence type="ECO:0000256" key="4">
    <source>
        <dbReference type="ARBA" id="ARBA00023136"/>
    </source>
</evidence>
<protein>
    <recommendedName>
        <fullName evidence="8">Tetraspanin family protein</fullName>
    </recommendedName>
</protein>
<evidence type="ECO:0000256" key="3">
    <source>
        <dbReference type="ARBA" id="ARBA00022989"/>
    </source>
</evidence>
<keyword evidence="2 5" id="KW-0812">Transmembrane</keyword>
<evidence type="ECO:0000256" key="2">
    <source>
        <dbReference type="ARBA" id="ARBA00022692"/>
    </source>
</evidence>
<name>A0A836GKC3_9TRYP</name>
<dbReference type="KEGG" id="lmat:92512587"/>
<dbReference type="GO" id="GO:0016020">
    <property type="term" value="C:membrane"/>
    <property type="evidence" value="ECO:0007669"/>
    <property type="project" value="UniProtKB-SubCell"/>
</dbReference>
<comment type="caution">
    <text evidence="6">The sequence shown here is derived from an EMBL/GenBank/DDBJ whole genome shotgun (WGS) entry which is preliminary data.</text>
</comment>
<dbReference type="InterPro" id="IPR018499">
    <property type="entry name" value="Tetraspanin/Peripherin"/>
</dbReference>
<dbReference type="GeneID" id="92512587"/>
<evidence type="ECO:0000313" key="6">
    <source>
        <dbReference type="EMBL" id="KAG5469277.1"/>
    </source>
</evidence>
<dbReference type="Pfam" id="PF00335">
    <property type="entry name" value="Tetraspanin"/>
    <property type="match status" value="1"/>
</dbReference>
<evidence type="ECO:0000313" key="7">
    <source>
        <dbReference type="Proteomes" id="UP000673552"/>
    </source>
</evidence>
<feature type="transmembrane region" description="Helical" evidence="5">
    <location>
        <begin position="268"/>
        <end position="291"/>
    </location>
</feature>
<dbReference type="Proteomes" id="UP000673552">
    <property type="component" value="Unassembled WGS sequence"/>
</dbReference>
<comment type="subcellular location">
    <subcellularLocation>
        <location evidence="1">Membrane</location>
        <topology evidence="1">Multi-pass membrane protein</topology>
    </subcellularLocation>
</comment>
<keyword evidence="4 5" id="KW-0472">Membrane</keyword>
<keyword evidence="7" id="KW-1185">Reference proteome</keyword>
<dbReference type="OrthoDB" id="242485at2759"/>
<reference evidence="7" key="2">
    <citation type="journal article" date="2021" name="Sci. Data">
        <title>Chromosome-scale genome sequencing, assembly and annotation of six genomes from subfamily Leishmaniinae.</title>
        <authorList>
            <person name="Almutairi H."/>
            <person name="Urbaniak M.D."/>
            <person name="Bates M.D."/>
            <person name="Jariyapan N."/>
            <person name="Kwakye-Nuako G."/>
            <person name="Thomaz Soccol V."/>
            <person name="Al-Salem W.S."/>
            <person name="Dillon R.J."/>
            <person name="Bates P.A."/>
            <person name="Gatherer D."/>
        </authorList>
    </citation>
    <scope>NUCLEOTIDE SEQUENCE [LARGE SCALE GENOMIC DNA]</scope>
</reference>
<proteinExistence type="predicted"/>
<dbReference type="AlphaFoldDB" id="A0A836GKC3"/>
<dbReference type="EMBL" id="JAFEUZ010000033">
    <property type="protein sequence ID" value="KAG5469277.1"/>
    <property type="molecule type" value="Genomic_DNA"/>
</dbReference>
<gene>
    <name evidence="6" type="ORF">LSCM1_02492</name>
</gene>
<dbReference type="RefSeq" id="XP_067175450.1">
    <property type="nucleotide sequence ID" value="XM_067320075.1"/>
</dbReference>
<evidence type="ECO:0008006" key="8">
    <source>
        <dbReference type="Google" id="ProtNLM"/>
    </source>
</evidence>
<feature type="transmembrane region" description="Helical" evidence="5">
    <location>
        <begin position="102"/>
        <end position="124"/>
    </location>
</feature>
<sequence>MSILVSARLLTEEREPSAPAASAAMEVEEDDFDWVGDVYRQLNGAPNRNRSTRGQRLKTYRILIGLLSGALGLFGAAVLVWFSGCLFSALPFVAFSCSSSGTLALIAGSLLLLTSIVGCVVGCYGKRSSLLVCLAALLLLYGVLCGALVSFLFYARLRELDGLQESWAKMVAAQPDMVCDLQKQLKCAGFKESECCRGVSLDEVVFGVAFMAPTACYLEASNGTTLDMRTLEKADWPRTMCASQCSSENAKYGQTCEAELKSVLKLKFYRLAFLPSLCTVLFLILSGITMASVRLKPRTRNYVRHRF</sequence>
<organism evidence="6 7">
    <name type="scientific">Leishmania martiniquensis</name>
    <dbReference type="NCBI Taxonomy" id="1580590"/>
    <lineage>
        <taxon>Eukaryota</taxon>
        <taxon>Discoba</taxon>
        <taxon>Euglenozoa</taxon>
        <taxon>Kinetoplastea</taxon>
        <taxon>Metakinetoplastina</taxon>
        <taxon>Trypanosomatida</taxon>
        <taxon>Trypanosomatidae</taxon>
        <taxon>Leishmaniinae</taxon>
        <taxon>Leishmania</taxon>
    </lineage>
</organism>
<evidence type="ECO:0000256" key="5">
    <source>
        <dbReference type="SAM" id="Phobius"/>
    </source>
</evidence>
<reference evidence="7" key="1">
    <citation type="journal article" date="2021" name="Microbiol. Resour. Announc.">
        <title>LGAAP: Leishmaniinae Genome Assembly and Annotation Pipeline.</title>
        <authorList>
            <person name="Almutairi H."/>
            <person name="Urbaniak M.D."/>
            <person name="Bates M.D."/>
            <person name="Jariyapan N."/>
            <person name="Kwakye-Nuako G."/>
            <person name="Thomaz-Soccol V."/>
            <person name="Al-Salem W.S."/>
            <person name="Dillon R.J."/>
            <person name="Bates P.A."/>
            <person name="Gatherer D."/>
        </authorList>
    </citation>
    <scope>NUCLEOTIDE SEQUENCE [LARGE SCALE GENOMIC DNA]</scope>
</reference>